<dbReference type="EMBL" id="VCGU01000010">
    <property type="protein sequence ID" value="TRY69378.1"/>
    <property type="molecule type" value="Genomic_DNA"/>
</dbReference>
<dbReference type="Proteomes" id="UP000318571">
    <property type="component" value="Chromosome 1"/>
</dbReference>
<evidence type="ECO:0000256" key="1">
    <source>
        <dbReference type="SAM" id="MobiDB-lite"/>
    </source>
</evidence>
<feature type="compositionally biased region" description="Basic and acidic residues" evidence="1">
    <location>
        <begin position="121"/>
        <end position="134"/>
    </location>
</feature>
<reference evidence="2 3" key="1">
    <citation type="journal article" date="2018" name="Nat. Ecol. Evol.">
        <title>Genomic signatures of mitonuclear coevolution across populations of Tigriopus californicus.</title>
        <authorList>
            <person name="Barreto F.S."/>
            <person name="Watson E.T."/>
            <person name="Lima T.G."/>
            <person name="Willett C.S."/>
            <person name="Edmands S."/>
            <person name="Li W."/>
            <person name="Burton R.S."/>
        </authorList>
    </citation>
    <scope>NUCLEOTIDE SEQUENCE [LARGE SCALE GENOMIC DNA]</scope>
    <source>
        <strain evidence="2 3">San Diego</strain>
    </source>
</reference>
<protein>
    <submittedName>
        <fullName evidence="2">Uncharacterized protein</fullName>
    </submittedName>
</protein>
<dbReference type="AlphaFoldDB" id="A0A553NVC7"/>
<name>A0A553NVC7_TIGCA</name>
<gene>
    <name evidence="2" type="ORF">TCAL_03252</name>
</gene>
<sequence>MHSTGTNEQQNMKRVEFCPYFTSLCILGLPTHQVRIITPKSTGGTTSQTFVTHGVQAEQQSHDSTKPPDRFVSSNFKMSADMTHDRSFKMDAKSDIDERSSKMGIESALDHGFPHTNTDSAFDHRSSTESTKNEIDGRLSKAKINAKLAGFSATTDGPEWIYEYDWVSVYDGSTSSNPTTKLPKINRFIPPLARA</sequence>
<evidence type="ECO:0000313" key="2">
    <source>
        <dbReference type="EMBL" id="TRY69378.1"/>
    </source>
</evidence>
<organism evidence="2 3">
    <name type="scientific">Tigriopus californicus</name>
    <name type="common">Marine copepod</name>
    <dbReference type="NCBI Taxonomy" id="6832"/>
    <lineage>
        <taxon>Eukaryota</taxon>
        <taxon>Metazoa</taxon>
        <taxon>Ecdysozoa</taxon>
        <taxon>Arthropoda</taxon>
        <taxon>Crustacea</taxon>
        <taxon>Multicrustacea</taxon>
        <taxon>Hexanauplia</taxon>
        <taxon>Copepoda</taxon>
        <taxon>Harpacticoida</taxon>
        <taxon>Harpacticidae</taxon>
        <taxon>Tigriopus</taxon>
    </lineage>
</organism>
<comment type="caution">
    <text evidence="2">The sequence shown here is derived from an EMBL/GenBank/DDBJ whole genome shotgun (WGS) entry which is preliminary data.</text>
</comment>
<proteinExistence type="predicted"/>
<feature type="region of interest" description="Disordered" evidence="1">
    <location>
        <begin position="113"/>
        <end position="134"/>
    </location>
</feature>
<keyword evidence="3" id="KW-1185">Reference proteome</keyword>
<evidence type="ECO:0000313" key="3">
    <source>
        <dbReference type="Proteomes" id="UP000318571"/>
    </source>
</evidence>
<accession>A0A553NVC7</accession>